<name>A0A368FCP5_ANCCA</name>
<keyword evidence="3 5" id="KW-1133">Transmembrane helix</keyword>
<keyword evidence="4 5" id="KW-0472">Membrane</keyword>
<dbReference type="CDD" id="cd19051">
    <property type="entry name" value="LGIC_TM_cation"/>
    <property type="match status" value="1"/>
</dbReference>
<comment type="caution">
    <text evidence="5">Lacks conserved residue(s) required for the propagation of feature annotation.</text>
</comment>
<evidence type="ECO:0000256" key="1">
    <source>
        <dbReference type="ARBA" id="ARBA00004141"/>
    </source>
</evidence>
<dbReference type="Pfam" id="PF02931">
    <property type="entry name" value="Neur_chan_LBD"/>
    <property type="match status" value="1"/>
</dbReference>
<dbReference type="SUPFAM" id="SSF90112">
    <property type="entry name" value="Neurotransmitter-gated ion-channel transmembrane pore"/>
    <property type="match status" value="1"/>
</dbReference>
<feature type="domain" description="Neurotransmitter-gated ion-channel ligand-binding" evidence="6">
    <location>
        <begin position="24"/>
        <end position="223"/>
    </location>
</feature>
<feature type="transmembrane region" description="Helical" evidence="5">
    <location>
        <begin position="259"/>
        <end position="276"/>
    </location>
</feature>
<dbReference type="AlphaFoldDB" id="A0A368FCP5"/>
<proteinExistence type="inferred from homology"/>
<evidence type="ECO:0000259" key="6">
    <source>
        <dbReference type="Pfam" id="PF02931"/>
    </source>
</evidence>
<accession>A0A368FCP5</accession>
<dbReference type="InterPro" id="IPR036734">
    <property type="entry name" value="Neur_chan_lig-bd_sf"/>
</dbReference>
<evidence type="ECO:0000256" key="4">
    <source>
        <dbReference type="ARBA" id="ARBA00023136"/>
    </source>
</evidence>
<reference evidence="7 8" key="1">
    <citation type="submission" date="2014-10" db="EMBL/GenBank/DDBJ databases">
        <title>Draft genome of the hookworm Ancylostoma caninum.</title>
        <authorList>
            <person name="Mitreva M."/>
        </authorList>
    </citation>
    <scope>NUCLEOTIDE SEQUENCE [LARGE SCALE GENOMIC DNA]</scope>
    <source>
        <strain evidence="7 8">Baltimore</strain>
    </source>
</reference>
<evidence type="ECO:0000313" key="8">
    <source>
        <dbReference type="Proteomes" id="UP000252519"/>
    </source>
</evidence>
<feature type="transmembrane region" description="Helical" evidence="5">
    <location>
        <begin position="224"/>
        <end position="247"/>
    </location>
</feature>
<dbReference type="SUPFAM" id="SSF63712">
    <property type="entry name" value="Nicotinic receptor ligand binding domain-like"/>
    <property type="match status" value="1"/>
</dbReference>
<evidence type="ECO:0000313" key="7">
    <source>
        <dbReference type="EMBL" id="RCN29941.1"/>
    </source>
</evidence>
<keyword evidence="5" id="KW-0813">Transport</keyword>
<dbReference type="EMBL" id="JOJR01001724">
    <property type="protein sequence ID" value="RCN29941.1"/>
    <property type="molecule type" value="Genomic_DNA"/>
</dbReference>
<dbReference type="GO" id="GO:0005230">
    <property type="term" value="F:extracellular ligand-gated monoatomic ion channel activity"/>
    <property type="evidence" value="ECO:0007669"/>
    <property type="project" value="InterPro"/>
</dbReference>
<dbReference type="PROSITE" id="PS00236">
    <property type="entry name" value="NEUROTR_ION_CHANNEL"/>
    <property type="match status" value="1"/>
</dbReference>
<sequence>MQKGALLIALAFLHDVISYQGPSNRLTRHLLKQHERSAPPDGVVNITHEMELVHIINVDEVKQTMRVLVYVVEEWEDPTLSWDPTNFSGLRVTWLPEDSIWVPDIIVFNMLDHQELLHSVRSPIRIAHTGRITFSYPAIYSVMCRINVAKFPFDTQKCDLRIASWGYGEEKIFLNASRKPFLQHYTANEEWALQEVSTSQDHYDHEGTVVSEAKYIVSISRKPFYYLISLVVPSYIICMLSVAGLFARFSTKHERQERFTLGVTAILSMAVLSLVVTEKVPHSSEEVPLLRIFPSDVTSSAVAATNSINVKRLVIAEQWGAVCEVAHNNVLFLNVKA</sequence>
<feature type="chain" id="PRO_5022252474" evidence="5">
    <location>
        <begin position="19"/>
        <end position="337"/>
    </location>
</feature>
<organism evidence="7 8">
    <name type="scientific">Ancylostoma caninum</name>
    <name type="common">Dog hookworm</name>
    <dbReference type="NCBI Taxonomy" id="29170"/>
    <lineage>
        <taxon>Eukaryota</taxon>
        <taxon>Metazoa</taxon>
        <taxon>Ecdysozoa</taxon>
        <taxon>Nematoda</taxon>
        <taxon>Chromadorea</taxon>
        <taxon>Rhabditida</taxon>
        <taxon>Rhabditina</taxon>
        <taxon>Rhabditomorpha</taxon>
        <taxon>Strongyloidea</taxon>
        <taxon>Ancylostomatidae</taxon>
        <taxon>Ancylostomatinae</taxon>
        <taxon>Ancylostoma</taxon>
    </lineage>
</organism>
<dbReference type="Gene3D" id="2.70.170.10">
    <property type="entry name" value="Neurotransmitter-gated ion-channel ligand-binding domain"/>
    <property type="match status" value="1"/>
</dbReference>
<keyword evidence="8" id="KW-1185">Reference proteome</keyword>
<evidence type="ECO:0000256" key="5">
    <source>
        <dbReference type="RuleBase" id="RU000687"/>
    </source>
</evidence>
<keyword evidence="5" id="KW-0732">Signal</keyword>
<dbReference type="InterPro" id="IPR036719">
    <property type="entry name" value="Neuro-gated_channel_TM_sf"/>
</dbReference>
<comment type="caution">
    <text evidence="7">The sequence shown here is derived from an EMBL/GenBank/DDBJ whole genome shotgun (WGS) entry which is preliminary data.</text>
</comment>
<dbReference type="GO" id="GO:0016020">
    <property type="term" value="C:membrane"/>
    <property type="evidence" value="ECO:0007669"/>
    <property type="project" value="UniProtKB-SubCell"/>
</dbReference>
<dbReference type="PANTHER" id="PTHR18945">
    <property type="entry name" value="NEUROTRANSMITTER GATED ION CHANNEL"/>
    <property type="match status" value="1"/>
</dbReference>
<dbReference type="GO" id="GO:0004888">
    <property type="term" value="F:transmembrane signaling receptor activity"/>
    <property type="evidence" value="ECO:0007669"/>
    <property type="project" value="InterPro"/>
</dbReference>
<dbReference type="CDD" id="cd18989">
    <property type="entry name" value="LGIC_ECD_cation"/>
    <property type="match status" value="1"/>
</dbReference>
<dbReference type="PRINTS" id="PR00252">
    <property type="entry name" value="NRIONCHANNEL"/>
</dbReference>
<comment type="subcellular location">
    <subcellularLocation>
        <location evidence="1">Membrane</location>
        <topology evidence="1">Multi-pass membrane protein</topology>
    </subcellularLocation>
</comment>
<dbReference type="InterPro" id="IPR006201">
    <property type="entry name" value="Neur_channel"/>
</dbReference>
<gene>
    <name evidence="7" type="ORF">ANCCAN_24293</name>
</gene>
<keyword evidence="2 5" id="KW-0812">Transmembrane</keyword>
<dbReference type="FunFam" id="2.70.170.10:FF:000028">
    <property type="entry name" value="AcetylCholine Receptor"/>
    <property type="match status" value="1"/>
</dbReference>
<dbReference type="InterPro" id="IPR038050">
    <property type="entry name" value="Neuro_actylchol_rec"/>
</dbReference>
<dbReference type="OrthoDB" id="410315at2759"/>
<keyword evidence="5" id="KW-0406">Ion transport</keyword>
<comment type="similarity">
    <text evidence="5">Belongs to the ligand-gated ion channel (TC 1.A.9) family.</text>
</comment>
<protein>
    <submittedName>
        <fullName evidence="7">Neurotransmitter-gated ion-channel ligand binding domain protein</fullName>
    </submittedName>
</protein>
<dbReference type="Proteomes" id="UP000252519">
    <property type="component" value="Unassembled WGS sequence"/>
</dbReference>
<feature type="signal peptide" evidence="5">
    <location>
        <begin position="1"/>
        <end position="18"/>
    </location>
</feature>
<evidence type="ECO:0000256" key="3">
    <source>
        <dbReference type="ARBA" id="ARBA00022989"/>
    </source>
</evidence>
<keyword evidence="5" id="KW-0407">Ion channel</keyword>
<dbReference type="Gene3D" id="1.20.58.390">
    <property type="entry name" value="Neurotransmitter-gated ion-channel transmembrane domain"/>
    <property type="match status" value="1"/>
</dbReference>
<dbReference type="STRING" id="29170.A0A368FCP5"/>
<dbReference type="InterPro" id="IPR018000">
    <property type="entry name" value="Neurotransmitter_ion_chnl_CS"/>
</dbReference>
<dbReference type="InterPro" id="IPR006202">
    <property type="entry name" value="Neur_chan_lig-bd"/>
</dbReference>
<evidence type="ECO:0000256" key="2">
    <source>
        <dbReference type="ARBA" id="ARBA00022692"/>
    </source>
</evidence>